<name>A0A917AK14_9BACI</name>
<feature type="domain" description="AraC effector-binding" evidence="1">
    <location>
        <begin position="2"/>
        <end position="155"/>
    </location>
</feature>
<dbReference type="AlphaFoldDB" id="A0A917AK14"/>
<dbReference type="InterPro" id="IPR053182">
    <property type="entry name" value="YobU-like_regulator"/>
</dbReference>
<keyword evidence="3" id="KW-1185">Reference proteome</keyword>
<protein>
    <recommendedName>
        <fullName evidence="1">AraC effector-binding domain-containing protein</fullName>
    </recommendedName>
</protein>
<dbReference type="InterPro" id="IPR011256">
    <property type="entry name" value="Reg_factor_effector_dom_sf"/>
</dbReference>
<dbReference type="PANTHER" id="PTHR36444">
    <property type="entry name" value="TRANSCRIPTIONAL REGULATOR PROTEIN YOBU-RELATED"/>
    <property type="match status" value="1"/>
</dbReference>
<comment type="caution">
    <text evidence="2">The sequence shown here is derived from an EMBL/GenBank/DDBJ whole genome shotgun (WGS) entry which is preliminary data.</text>
</comment>
<accession>A0A917AK14</accession>
<reference evidence="2" key="2">
    <citation type="submission" date="2020-09" db="EMBL/GenBank/DDBJ databases">
        <authorList>
            <person name="Sun Q."/>
            <person name="Zhou Y."/>
        </authorList>
    </citation>
    <scope>NUCLEOTIDE SEQUENCE</scope>
    <source>
        <strain evidence="2">CGMCC 1.12698</strain>
    </source>
</reference>
<dbReference type="SMART" id="SM00871">
    <property type="entry name" value="AraC_E_bind"/>
    <property type="match status" value="1"/>
</dbReference>
<proteinExistence type="predicted"/>
<dbReference type="InterPro" id="IPR029441">
    <property type="entry name" value="Cass2"/>
</dbReference>
<gene>
    <name evidence="2" type="ORF">GCM10007140_01520</name>
</gene>
<dbReference type="EMBL" id="BMFK01000001">
    <property type="protein sequence ID" value="GGE54909.1"/>
    <property type="molecule type" value="Genomic_DNA"/>
</dbReference>
<dbReference type="PANTHER" id="PTHR36444:SF2">
    <property type="entry name" value="TRANSCRIPTIONAL REGULATOR PROTEIN YOBU-RELATED"/>
    <property type="match status" value="1"/>
</dbReference>
<evidence type="ECO:0000313" key="3">
    <source>
        <dbReference type="Proteomes" id="UP000605259"/>
    </source>
</evidence>
<evidence type="ECO:0000259" key="1">
    <source>
        <dbReference type="SMART" id="SM00871"/>
    </source>
</evidence>
<dbReference type="Proteomes" id="UP000605259">
    <property type="component" value="Unassembled WGS sequence"/>
</dbReference>
<dbReference type="Gene3D" id="3.20.80.10">
    <property type="entry name" value="Regulatory factor, effector binding domain"/>
    <property type="match status" value="1"/>
</dbReference>
<evidence type="ECO:0000313" key="2">
    <source>
        <dbReference type="EMBL" id="GGE54909.1"/>
    </source>
</evidence>
<dbReference type="Pfam" id="PF14526">
    <property type="entry name" value="Cass2"/>
    <property type="match status" value="1"/>
</dbReference>
<organism evidence="2 3">
    <name type="scientific">Priestia taiwanensis</name>
    <dbReference type="NCBI Taxonomy" id="1347902"/>
    <lineage>
        <taxon>Bacteria</taxon>
        <taxon>Bacillati</taxon>
        <taxon>Bacillota</taxon>
        <taxon>Bacilli</taxon>
        <taxon>Bacillales</taxon>
        <taxon>Bacillaceae</taxon>
        <taxon>Priestia</taxon>
    </lineage>
</organism>
<reference evidence="2" key="1">
    <citation type="journal article" date="2014" name="Int. J. Syst. Evol. Microbiol.">
        <title>Complete genome sequence of Corynebacterium casei LMG S-19264T (=DSM 44701T), isolated from a smear-ripened cheese.</title>
        <authorList>
            <consortium name="US DOE Joint Genome Institute (JGI-PGF)"/>
            <person name="Walter F."/>
            <person name="Albersmeier A."/>
            <person name="Kalinowski J."/>
            <person name="Ruckert C."/>
        </authorList>
    </citation>
    <scope>NUCLEOTIDE SEQUENCE</scope>
    <source>
        <strain evidence="2">CGMCC 1.12698</strain>
    </source>
</reference>
<sequence length="156" mass="18186">MVHIQTLSSDEKKLVGYTVTASVNEDVEANIIVRLRDKLMNTRHNIPHQLDNTSMYLVQRYSDCEWTPDVPFVHILAVEVHEFSDIPNEFIQHTLPTRTYTKVTHHGPESTLTETYHAIQEQAICSTRPFDFEYWADVHSLDQEDSVIEIYLPMKE</sequence>
<dbReference type="SUPFAM" id="SSF55136">
    <property type="entry name" value="Probable bacterial effector-binding domain"/>
    <property type="match status" value="1"/>
</dbReference>
<dbReference type="InterPro" id="IPR010499">
    <property type="entry name" value="AraC_E-bd"/>
</dbReference>
<dbReference type="RefSeq" id="WP_188386557.1">
    <property type="nucleotide sequence ID" value="NZ_BMFK01000001.1"/>
</dbReference>